<keyword evidence="10" id="KW-0862">Zinc</keyword>
<dbReference type="InterPro" id="IPR035414">
    <property type="entry name" value="Peptidase_M1_pepN_Ig-like"/>
</dbReference>
<dbReference type="InterPro" id="IPR038438">
    <property type="entry name" value="PepN_Ig-like_sf"/>
</dbReference>
<evidence type="ECO:0000256" key="10">
    <source>
        <dbReference type="ARBA" id="ARBA00022833"/>
    </source>
</evidence>
<evidence type="ECO:0000256" key="9">
    <source>
        <dbReference type="ARBA" id="ARBA00022801"/>
    </source>
</evidence>
<evidence type="ECO:0000256" key="6">
    <source>
        <dbReference type="ARBA" id="ARBA00022438"/>
    </source>
</evidence>
<evidence type="ECO:0000256" key="3">
    <source>
        <dbReference type="ARBA" id="ARBA00010136"/>
    </source>
</evidence>
<dbReference type="PANTHER" id="PTHR46322:SF1">
    <property type="entry name" value="PUROMYCIN-SENSITIVE AMINOPEPTIDASE"/>
    <property type="match status" value="1"/>
</dbReference>
<dbReference type="GO" id="GO:0008237">
    <property type="term" value="F:metallopeptidase activity"/>
    <property type="evidence" value="ECO:0007669"/>
    <property type="project" value="UniProtKB-UniRule"/>
</dbReference>
<dbReference type="InterPro" id="IPR037144">
    <property type="entry name" value="Peptidase_M1_pepN_C_sf"/>
</dbReference>
<dbReference type="CDD" id="cd09600">
    <property type="entry name" value="M1_APN"/>
    <property type="match status" value="1"/>
</dbReference>
<evidence type="ECO:0000256" key="5">
    <source>
        <dbReference type="ARBA" id="ARBA00015611"/>
    </source>
</evidence>
<proteinExistence type="inferred from homology"/>
<evidence type="ECO:0000256" key="8">
    <source>
        <dbReference type="ARBA" id="ARBA00022723"/>
    </source>
</evidence>
<dbReference type="Gene3D" id="1.10.390.10">
    <property type="entry name" value="Neutral Protease Domain 2"/>
    <property type="match status" value="1"/>
</dbReference>
<evidence type="ECO:0000313" key="18">
    <source>
        <dbReference type="Proteomes" id="UP000623250"/>
    </source>
</evidence>
<accession>A0A8I1GF93</accession>
<dbReference type="Gene3D" id="3.30.2010.30">
    <property type="match status" value="1"/>
</dbReference>
<dbReference type="InterPro" id="IPR027268">
    <property type="entry name" value="Peptidase_M4/M1_CTD_sf"/>
</dbReference>
<dbReference type="EC" id="3.4.11.2" evidence="4 12"/>
<keyword evidence="6 17" id="KW-0031">Aminopeptidase</keyword>
<dbReference type="FunFam" id="3.30.2010.30:FF:000002">
    <property type="entry name" value="Putative aminopeptidase N"/>
    <property type="match status" value="1"/>
</dbReference>
<dbReference type="Pfam" id="PF17432">
    <property type="entry name" value="DUF3458_C"/>
    <property type="match status" value="1"/>
</dbReference>
<evidence type="ECO:0000256" key="2">
    <source>
        <dbReference type="ARBA" id="ARBA00001947"/>
    </source>
</evidence>
<dbReference type="SUPFAM" id="SSF63737">
    <property type="entry name" value="Leukotriene A4 hydrolase N-terminal domain"/>
    <property type="match status" value="1"/>
</dbReference>
<dbReference type="Gene3D" id="1.25.50.10">
    <property type="entry name" value="Peptidase M1, alanyl aminopeptidase, C-terminal domain"/>
    <property type="match status" value="1"/>
</dbReference>
<dbReference type="Gene3D" id="2.60.40.1840">
    <property type="match status" value="1"/>
</dbReference>
<dbReference type="InterPro" id="IPR014782">
    <property type="entry name" value="Peptidase_M1_dom"/>
</dbReference>
<evidence type="ECO:0000256" key="1">
    <source>
        <dbReference type="ARBA" id="ARBA00000098"/>
    </source>
</evidence>
<dbReference type="GO" id="GO:0006508">
    <property type="term" value="P:proteolysis"/>
    <property type="evidence" value="ECO:0007669"/>
    <property type="project" value="UniProtKB-UniRule"/>
</dbReference>
<comment type="caution">
    <text evidence="17">The sequence shown here is derived from an EMBL/GenBank/DDBJ whole genome shotgun (WGS) entry which is preliminary data.</text>
</comment>
<comment type="catalytic activity">
    <reaction evidence="1">
        <text>Release of an N-terminal amino acid, Xaa-|-Yaa- from a peptide, amide or arylamide. Xaa is preferably Ala, but may be most amino acids including Pro (slow action). When a terminal hydrophobic residue is followed by a prolyl residue, the two may be released as an intact Xaa-Pro dipeptide.</text>
        <dbReference type="EC" id="3.4.11.2"/>
    </reaction>
</comment>
<dbReference type="InterPro" id="IPR024601">
    <property type="entry name" value="Peptidase_M1_pepN_C"/>
</dbReference>
<comment type="cofactor">
    <cofactor evidence="2">
        <name>Zn(2+)</name>
        <dbReference type="ChEBI" id="CHEBI:29105"/>
    </cofactor>
</comment>
<keyword evidence="9 17" id="KW-0378">Hydrolase</keyword>
<dbReference type="InterPro" id="IPR045357">
    <property type="entry name" value="Aminopeptidase_N-like_N"/>
</dbReference>
<dbReference type="RefSeq" id="WP_037240569.1">
    <property type="nucleotide sequence ID" value="NZ_JAEMUK010000014.1"/>
</dbReference>
<dbReference type="GO" id="GO:0016285">
    <property type="term" value="F:alanyl aminopeptidase activity"/>
    <property type="evidence" value="ECO:0007669"/>
    <property type="project" value="UniProtKB-EC"/>
</dbReference>
<evidence type="ECO:0000259" key="13">
    <source>
        <dbReference type="Pfam" id="PF01433"/>
    </source>
</evidence>
<evidence type="ECO:0000256" key="4">
    <source>
        <dbReference type="ARBA" id="ARBA00012564"/>
    </source>
</evidence>
<feature type="domain" description="Peptidase M1 alanyl aminopeptidase C-terminal" evidence="15">
    <location>
        <begin position="556"/>
        <end position="879"/>
    </location>
</feature>
<evidence type="ECO:0000256" key="12">
    <source>
        <dbReference type="NCBIfam" id="TIGR02414"/>
    </source>
</evidence>
<dbReference type="Pfam" id="PF01433">
    <property type="entry name" value="Peptidase_M1"/>
    <property type="match status" value="1"/>
</dbReference>
<dbReference type="Pfam" id="PF11940">
    <property type="entry name" value="DUF3458"/>
    <property type="match status" value="1"/>
</dbReference>
<dbReference type="EMBL" id="JAEMUK010000014">
    <property type="protein sequence ID" value="MBJ7543488.1"/>
    <property type="molecule type" value="Genomic_DNA"/>
</dbReference>
<dbReference type="Pfam" id="PF17900">
    <property type="entry name" value="Peptidase_M1_N"/>
    <property type="match status" value="1"/>
</dbReference>
<sequence length="888" mass="98630">MKTDTPKQIYLKDYAPPAFLISETYLDVVLDPAETRVKSRLSVVPNPALKRRATEIKLDGELLRLLRVCIDGAPVDEQRLVATDKDLTIRDVPAKPFTLEIETICDPAANKALSGLYLSRGVYCTQCEAEGFRRITYYLDRPDVLSKFRVRIEGVKPDTPVLLSNGNLVQTGDLPGKRHFAVWEDPFPKPSYLFALVAGKLAMVEDSIMTRSGRAVTLRIYVEPGKEDRCDWAMKSLKRAMRWDEDRFGLEYDLDMFMIVAVSDFNMGAMENKGLNVFNDALILARPDTATDSDYERIEGVIAHEYFHNWTGNRVTCRDWFQLCLKEGLTVFRDQEFTADQRSAVVKRIEDVRWLRSMQFTEDAGPLAHPVRPSSFIEINNFYTRTVYNKGAELCRMLQTVLGRDGFRKGLDLYFDRHDGQAVTVEDFVSALGDANGADLSAYLLWYNQAGTPTLDARLSYSEGAKEARLTLSQTFPDLPGQPKRKAVPIPVKLGLLGPNGGEIPLEVEGKPVDGGLVVLSKKKEVFTFEKVGSRPVLSLLRDFSAPVNLNAGARDKDMLTLIRADTDLFNRWQNAQAFALKHIVALASANAKGENARVEPRFVAAVGEVADDDTLEHAYRAAFLALPSESDVALAIGENVDPEAIHQARTLLRAAMGKSLRAILESVYERSAPAEPYNPDAESAGRRALRQSALSLLAAGKSRFGIARVKEQAKTATNMTESFGALSILSQVGGEAYDQALQRFHRRWKDEPLVINKWFALQASSPSPDTLARVADLVANPLFSIQNPNRVRSVYGAFAHGNQVRFNDASGAGYDLIANAVIEIDGFNPQMASRLVGAFESWRIFEPKRRALAGKALGRILDRKELSPDVFEIVSKIVGEREGEVAA</sequence>
<evidence type="ECO:0000259" key="14">
    <source>
        <dbReference type="Pfam" id="PF11940"/>
    </source>
</evidence>
<evidence type="ECO:0000256" key="11">
    <source>
        <dbReference type="ARBA" id="ARBA00023049"/>
    </source>
</evidence>
<dbReference type="AlphaFoldDB" id="A0A8I1GF93"/>
<keyword evidence="11" id="KW-0482">Metalloprotease</keyword>
<dbReference type="PANTHER" id="PTHR46322">
    <property type="entry name" value="PUROMYCIN-SENSITIVE AMINOPEPTIDASE"/>
    <property type="match status" value="1"/>
</dbReference>
<feature type="domain" description="Peptidase M1 membrane alanine aminopeptidase" evidence="13">
    <location>
        <begin position="232"/>
        <end position="442"/>
    </location>
</feature>
<dbReference type="Gene3D" id="2.60.40.1730">
    <property type="entry name" value="tricorn interacting facor f3 domain"/>
    <property type="match status" value="1"/>
</dbReference>
<comment type="similarity">
    <text evidence="3">Belongs to the peptidase M1 family.</text>
</comment>
<gene>
    <name evidence="17" type="primary">pepN</name>
    <name evidence="17" type="ORF">JDN41_07945</name>
</gene>
<evidence type="ECO:0000259" key="16">
    <source>
        <dbReference type="Pfam" id="PF17900"/>
    </source>
</evidence>
<evidence type="ECO:0000313" key="17">
    <source>
        <dbReference type="EMBL" id="MBJ7543488.1"/>
    </source>
</evidence>
<evidence type="ECO:0000256" key="7">
    <source>
        <dbReference type="ARBA" id="ARBA00022670"/>
    </source>
</evidence>
<dbReference type="NCBIfam" id="TIGR02414">
    <property type="entry name" value="pepN_proteo"/>
    <property type="match status" value="1"/>
</dbReference>
<organism evidence="17 18">
    <name type="scientific">Rhodomicrobium udaipurense</name>
    <dbReference type="NCBI Taxonomy" id="1202716"/>
    <lineage>
        <taxon>Bacteria</taxon>
        <taxon>Pseudomonadati</taxon>
        <taxon>Pseudomonadota</taxon>
        <taxon>Alphaproteobacteria</taxon>
        <taxon>Hyphomicrobiales</taxon>
        <taxon>Hyphomicrobiaceae</taxon>
        <taxon>Rhodomicrobium</taxon>
    </lineage>
</organism>
<dbReference type="InterPro" id="IPR012779">
    <property type="entry name" value="Peptidase_M1_pepN"/>
</dbReference>
<feature type="domain" description="Aminopeptidase N-like N-terminal" evidence="16">
    <location>
        <begin position="26"/>
        <end position="193"/>
    </location>
</feature>
<feature type="domain" description="Peptidase M1 alanyl aminopeptidase Ig-like fold" evidence="14">
    <location>
        <begin position="451"/>
        <end position="551"/>
    </location>
</feature>
<name>A0A8I1GF93_9HYPH</name>
<dbReference type="SUPFAM" id="SSF55486">
    <property type="entry name" value="Metalloproteases ('zincins'), catalytic domain"/>
    <property type="match status" value="1"/>
</dbReference>
<keyword evidence="7" id="KW-0645">Protease</keyword>
<protein>
    <recommendedName>
        <fullName evidence="5 12">Aminopeptidase N</fullName>
        <ecNumber evidence="4 12">3.4.11.2</ecNumber>
    </recommendedName>
</protein>
<dbReference type="InterPro" id="IPR042097">
    <property type="entry name" value="Aminopeptidase_N-like_N_sf"/>
</dbReference>
<keyword evidence="18" id="KW-1185">Reference proteome</keyword>
<dbReference type="PRINTS" id="PR00756">
    <property type="entry name" value="ALADIPTASE"/>
</dbReference>
<keyword evidence="8" id="KW-0479">Metal-binding</keyword>
<evidence type="ECO:0000259" key="15">
    <source>
        <dbReference type="Pfam" id="PF17432"/>
    </source>
</evidence>
<dbReference type="Proteomes" id="UP000623250">
    <property type="component" value="Unassembled WGS sequence"/>
</dbReference>
<dbReference type="GO" id="GO:0008270">
    <property type="term" value="F:zinc ion binding"/>
    <property type="evidence" value="ECO:0007669"/>
    <property type="project" value="InterPro"/>
</dbReference>
<dbReference type="InterPro" id="IPR001930">
    <property type="entry name" value="Peptidase_M1"/>
</dbReference>
<reference evidence="17 18" key="1">
    <citation type="submission" date="2020-12" db="EMBL/GenBank/DDBJ databases">
        <title>Revised draft genomes of Rhodomicrobium vannielii ATCC 17100 and Rhodomicrobium udaipurense JA643.</title>
        <authorList>
            <person name="Conners E.M."/>
            <person name="Davenport E.J."/>
            <person name="Bose A."/>
        </authorList>
    </citation>
    <scope>NUCLEOTIDE SEQUENCE [LARGE SCALE GENOMIC DNA]</scope>
    <source>
        <strain evidence="17 18">JA643</strain>
    </source>
</reference>